<keyword evidence="5" id="KW-1185">Reference proteome</keyword>
<dbReference type="CDD" id="cd13844">
    <property type="entry name" value="CuRO_1_BOD_CotA_like"/>
    <property type="match status" value="1"/>
</dbReference>
<dbReference type="OrthoDB" id="9757546at2"/>
<dbReference type="STRING" id="1048340.SAMN05444487_111125"/>
<dbReference type="InterPro" id="IPR045087">
    <property type="entry name" value="Cu-oxidase_fam"/>
</dbReference>
<dbReference type="GO" id="GO:0016491">
    <property type="term" value="F:oxidoreductase activity"/>
    <property type="evidence" value="ECO:0007669"/>
    <property type="project" value="InterPro"/>
</dbReference>
<accession>A0A1H2ZLS0</accession>
<dbReference type="AlphaFoldDB" id="A0A1H2ZLS0"/>
<dbReference type="Gene3D" id="2.60.40.420">
    <property type="entry name" value="Cupredoxins - blue copper proteins"/>
    <property type="match status" value="3"/>
</dbReference>
<dbReference type="EMBL" id="FNNQ01000011">
    <property type="protein sequence ID" value="SDX18452.1"/>
    <property type="molecule type" value="Genomic_DNA"/>
</dbReference>
<dbReference type="Pfam" id="PF07732">
    <property type="entry name" value="Cu-oxidase_3"/>
    <property type="match status" value="2"/>
</dbReference>
<dbReference type="GO" id="GO:0005507">
    <property type="term" value="F:copper ion binding"/>
    <property type="evidence" value="ECO:0007669"/>
    <property type="project" value="InterPro"/>
</dbReference>
<dbReference type="CDD" id="cd13891">
    <property type="entry name" value="CuRO_3_CotA_like"/>
    <property type="match status" value="1"/>
</dbReference>
<keyword evidence="4" id="KW-0167">Capsid protein</keyword>
<gene>
    <name evidence="4" type="ORF">SAMN05444487_111125</name>
</gene>
<name>A0A1H2ZLS0_9BACL</name>
<dbReference type="CDD" id="cd13868">
    <property type="entry name" value="CuRO_2_CotA_like"/>
    <property type="match status" value="1"/>
</dbReference>
<dbReference type="Pfam" id="PF07731">
    <property type="entry name" value="Cu-oxidase_2"/>
    <property type="match status" value="1"/>
</dbReference>
<sequence length="516" mass="59693">MFLQKYVDPLPILPTLQPYSIRSGIPYYILRMKQVNQHLHRDLNKTPVWGFEGMYPGPTIEVWENQIIDVYWKNELPLRHLFPVDTTIHGAGEDVPQVRTVSHLHGGHTPPDSDGHPDAWFTRDFTITGPRFRNQIYRYPNPQRPTTLWYHDHTMGITRINNYAGLSGFYLIRGIEEERLPLPKGCYEIPLLIQDRSFQPDGSLYYPSGPKPHKKDLPCPSIVDEFFGDTNLVNGKVWPYCEVEPRKYRFRILNAANARFYNLKLGSGLKWIQIGTDGGLLEAPVQLSSLLLSPAERADVIIDFSKLQGHTITMTNDAPAPFPAGNPVDPDTTGQVMQFRVNQSLNGVDDSMIPLSFAPLSLPNPTAASYTRRLTLDDEMDRYGRMLMLLNKHRYDDPPTETPQWGDTEIWELINLTPKTHPIHLHLIQFRLLDRRSFDVERFMQRGRLIFTSPPRVPERNELGWKDTIRANPKEVTRIVVRFVPYTGNYIWHCHILEHEDHEMMRPLVVVDRHSQ</sequence>
<dbReference type="RefSeq" id="WP_091741001.1">
    <property type="nucleotide sequence ID" value="NZ_FNNQ01000011.1"/>
</dbReference>
<evidence type="ECO:0000259" key="2">
    <source>
        <dbReference type="Pfam" id="PF07731"/>
    </source>
</evidence>
<feature type="domain" description="Plastocyanin-like" evidence="3">
    <location>
        <begin position="42"/>
        <end position="78"/>
    </location>
</feature>
<dbReference type="PANTHER" id="PTHR48267">
    <property type="entry name" value="CUPREDOXIN SUPERFAMILY PROTEIN"/>
    <property type="match status" value="1"/>
</dbReference>
<feature type="domain" description="Plastocyanin-like" evidence="3">
    <location>
        <begin position="102"/>
        <end position="174"/>
    </location>
</feature>
<reference evidence="4 5" key="1">
    <citation type="submission" date="2016-10" db="EMBL/GenBank/DDBJ databases">
        <authorList>
            <person name="de Groot N.N."/>
        </authorList>
    </citation>
    <scope>NUCLEOTIDE SEQUENCE [LARGE SCALE GENOMIC DNA]</scope>
    <source>
        <strain evidence="4 5">DSM 45610</strain>
    </source>
</reference>
<evidence type="ECO:0000313" key="4">
    <source>
        <dbReference type="EMBL" id="SDX18452.1"/>
    </source>
</evidence>
<evidence type="ECO:0000313" key="5">
    <source>
        <dbReference type="Proteomes" id="UP000198534"/>
    </source>
</evidence>
<dbReference type="Proteomes" id="UP000198534">
    <property type="component" value="Unassembled WGS sequence"/>
</dbReference>
<dbReference type="InterPro" id="IPR011707">
    <property type="entry name" value="Cu-oxidase-like_N"/>
</dbReference>
<dbReference type="InterPro" id="IPR008972">
    <property type="entry name" value="Cupredoxin"/>
</dbReference>
<dbReference type="InterPro" id="IPR011706">
    <property type="entry name" value="Cu-oxidase_C"/>
</dbReference>
<organism evidence="4 5">
    <name type="scientific">Marininema mesophilum</name>
    <dbReference type="NCBI Taxonomy" id="1048340"/>
    <lineage>
        <taxon>Bacteria</taxon>
        <taxon>Bacillati</taxon>
        <taxon>Bacillota</taxon>
        <taxon>Bacilli</taxon>
        <taxon>Bacillales</taxon>
        <taxon>Thermoactinomycetaceae</taxon>
        <taxon>Marininema</taxon>
    </lineage>
</organism>
<comment type="similarity">
    <text evidence="1">Belongs to the multicopper oxidase family.</text>
</comment>
<evidence type="ECO:0000259" key="3">
    <source>
        <dbReference type="Pfam" id="PF07732"/>
    </source>
</evidence>
<evidence type="ECO:0000256" key="1">
    <source>
        <dbReference type="ARBA" id="ARBA00010609"/>
    </source>
</evidence>
<proteinExistence type="inferred from homology"/>
<protein>
    <submittedName>
        <fullName evidence="4">Spore coat protein A</fullName>
    </submittedName>
</protein>
<keyword evidence="4" id="KW-0946">Virion</keyword>
<dbReference type="PANTHER" id="PTHR48267:SF1">
    <property type="entry name" value="BILIRUBIN OXIDASE"/>
    <property type="match status" value="1"/>
</dbReference>
<feature type="domain" description="Plastocyanin-like" evidence="2">
    <location>
        <begin position="379"/>
        <end position="512"/>
    </location>
</feature>
<dbReference type="SUPFAM" id="SSF49503">
    <property type="entry name" value="Cupredoxins"/>
    <property type="match status" value="3"/>
</dbReference>